<name>A0A2N3VJZ5_9NOCA</name>
<dbReference type="InterPro" id="IPR000073">
    <property type="entry name" value="AB_hydrolase_1"/>
</dbReference>
<dbReference type="PANTHER" id="PTHR43194">
    <property type="entry name" value="HYDROLASE ALPHA/BETA FOLD FAMILY"/>
    <property type="match status" value="1"/>
</dbReference>
<dbReference type="RefSeq" id="WP_101467573.1">
    <property type="nucleotide sequence ID" value="NZ_PJMW01000002.1"/>
</dbReference>
<accession>A0A2N3VJZ5</accession>
<dbReference type="EMBL" id="PJMW01000002">
    <property type="protein sequence ID" value="PKV81940.1"/>
    <property type="molecule type" value="Genomic_DNA"/>
</dbReference>
<comment type="caution">
    <text evidence="2">The sequence shown here is derived from an EMBL/GenBank/DDBJ whole genome shotgun (WGS) entry which is preliminary data.</text>
</comment>
<dbReference type="InterPro" id="IPR029058">
    <property type="entry name" value="AB_hydrolase_fold"/>
</dbReference>
<proteinExistence type="predicted"/>
<organism evidence="2 3">
    <name type="scientific">Nocardia fluminea</name>
    <dbReference type="NCBI Taxonomy" id="134984"/>
    <lineage>
        <taxon>Bacteria</taxon>
        <taxon>Bacillati</taxon>
        <taxon>Actinomycetota</taxon>
        <taxon>Actinomycetes</taxon>
        <taxon>Mycobacteriales</taxon>
        <taxon>Nocardiaceae</taxon>
        <taxon>Nocardia</taxon>
    </lineage>
</organism>
<evidence type="ECO:0000259" key="1">
    <source>
        <dbReference type="Pfam" id="PF12697"/>
    </source>
</evidence>
<dbReference type="Proteomes" id="UP000233766">
    <property type="component" value="Unassembled WGS sequence"/>
</dbReference>
<dbReference type="GO" id="GO:0016787">
    <property type="term" value="F:hydrolase activity"/>
    <property type="evidence" value="ECO:0007669"/>
    <property type="project" value="UniProtKB-KW"/>
</dbReference>
<reference evidence="2 3" key="1">
    <citation type="submission" date="2017-12" db="EMBL/GenBank/DDBJ databases">
        <title>Sequencing the genomes of 1000 Actinobacteria strains.</title>
        <authorList>
            <person name="Klenk H.-P."/>
        </authorList>
    </citation>
    <scope>NUCLEOTIDE SEQUENCE [LARGE SCALE GENOMIC DNA]</scope>
    <source>
        <strain evidence="2 3">DSM 44489</strain>
    </source>
</reference>
<evidence type="ECO:0000313" key="3">
    <source>
        <dbReference type="Proteomes" id="UP000233766"/>
    </source>
</evidence>
<dbReference type="Gene3D" id="3.40.50.1820">
    <property type="entry name" value="alpha/beta hydrolase"/>
    <property type="match status" value="1"/>
</dbReference>
<keyword evidence="3" id="KW-1185">Reference proteome</keyword>
<dbReference type="SUPFAM" id="SSF53474">
    <property type="entry name" value="alpha/beta-Hydrolases"/>
    <property type="match status" value="1"/>
</dbReference>
<dbReference type="AlphaFoldDB" id="A0A2N3VJZ5"/>
<protein>
    <submittedName>
        <fullName evidence="2">Alpha-beta hydrolase superfamily lysophospholipase</fullName>
    </submittedName>
</protein>
<feature type="domain" description="AB hydrolase-1" evidence="1">
    <location>
        <begin position="6"/>
        <end position="239"/>
    </location>
</feature>
<keyword evidence="2" id="KW-0378">Hydrolase</keyword>
<evidence type="ECO:0000313" key="2">
    <source>
        <dbReference type="EMBL" id="PKV81940.1"/>
    </source>
</evidence>
<gene>
    <name evidence="2" type="ORF">ATK86_6417</name>
</gene>
<dbReference type="InterPro" id="IPR050228">
    <property type="entry name" value="Carboxylesterase_BioH"/>
</dbReference>
<dbReference type="Pfam" id="PF12697">
    <property type="entry name" value="Abhydrolase_6"/>
    <property type="match status" value="1"/>
</dbReference>
<sequence length="265" mass="29283">MTRQDVLLIHGTWCNGENWSEFATELESRGFVVHAPSLRHHAAPSQGRSREDAQRVGKVGLLDFVADLEQLVATMNTPPIVIGHSLGALYAQLLAARVPTSGVVLLGPAPAAGIHALYPSMIRLWGRYLPQWLAGKPMYPVSWTPWEQLICNGQPPAIRQSYYRSLCAESGTAYRQMALWFLDPKRSARVDFSAVRAPVLVVTGSKDRCTMPQIGRTTATRYGQRGTYIELDGSDHMMTIGQYLPTTLAAIDTWLNTHSLVPEQA</sequence>
<dbReference type="OrthoDB" id="3810256at2"/>
<dbReference type="PANTHER" id="PTHR43194:SF2">
    <property type="entry name" value="PEROXISOMAL MEMBRANE PROTEIN LPX1"/>
    <property type="match status" value="1"/>
</dbReference>